<evidence type="ECO:0000256" key="1">
    <source>
        <dbReference type="SAM" id="MobiDB-lite"/>
    </source>
</evidence>
<reference evidence="4" key="1">
    <citation type="submission" date="2020-01" db="EMBL/GenBank/DDBJ databases">
        <authorList>
            <consortium name="DOE Joint Genome Institute"/>
            <person name="Haridas S."/>
            <person name="Albert R."/>
            <person name="Binder M."/>
            <person name="Bloem J."/>
            <person name="Labutti K."/>
            <person name="Salamov A."/>
            <person name="Andreopoulos B."/>
            <person name="Baker S.E."/>
            <person name="Barry K."/>
            <person name="Bills G."/>
            <person name="Bluhm B.H."/>
            <person name="Cannon C."/>
            <person name="Castanera R."/>
            <person name="Culley D.E."/>
            <person name="Daum C."/>
            <person name="Ezra D."/>
            <person name="Gonzalez J.B."/>
            <person name="Henrissat B."/>
            <person name="Kuo A."/>
            <person name="Liang C."/>
            <person name="Lipzen A."/>
            <person name="Lutzoni F."/>
            <person name="Magnuson J."/>
            <person name="Mondo S."/>
            <person name="Nolan M."/>
            <person name="Ohm R."/>
            <person name="Pangilinan J."/>
            <person name="Park H.-J."/>
            <person name="Ramirez L."/>
            <person name="Alfaro M."/>
            <person name="Sun H."/>
            <person name="Tritt A."/>
            <person name="Yoshinaga Y."/>
            <person name="Zwiers L.-H."/>
            <person name="Turgeon B.G."/>
            <person name="Goodwin S.B."/>
            <person name="Spatafora J.W."/>
            <person name="Crous P.W."/>
            <person name="Grigoriev I.V."/>
        </authorList>
    </citation>
    <scope>NUCLEOTIDE SEQUENCE</scope>
    <source>
        <strain evidence="4">CBS 342.82</strain>
    </source>
</reference>
<name>A0A6J3MJB2_9PEZI</name>
<gene>
    <name evidence="4" type="ORF">K489DRAFT_29028</name>
</gene>
<dbReference type="InterPro" id="IPR048519">
    <property type="entry name" value="Gfd2/YDR514C-like_C"/>
</dbReference>
<dbReference type="SUPFAM" id="SSF53098">
    <property type="entry name" value="Ribonuclease H-like"/>
    <property type="match status" value="1"/>
</dbReference>
<reference evidence="4" key="3">
    <citation type="submission" date="2025-08" db="UniProtKB">
        <authorList>
            <consortium name="RefSeq"/>
        </authorList>
    </citation>
    <scope>IDENTIFICATION</scope>
    <source>
        <strain evidence="4">CBS 342.82</strain>
    </source>
</reference>
<sequence length="579" mass="64969">MADSSSRMERLLVILGGEENLPPRAKPVLAKVEEPLSPEPLDIVIDSVSVTQPKATVHSNTPSAPAKLHKSAEPNPVQPEVARYPFDIRKGESSTLGISFVPFQALTKYCYKYIPNHLGQRVASAFFDANKIYDTRTWDLYFVSTDYSGVRTFVTEDQLQNLIDDINSELKTKLAITDHNRANGLLIDFDDVSDILRPRWLGHCSSREQYLDWTSRLESEAQMALNERLAGRADLEAFKAKMDEAAEASKNRSKAKQSKKHGEVIIRRQDMARQNLRAQRYLALMSKDENLESNLIDWNMSLDFPTPYNFESDVIFIAIDVEAKEKASHEITEVGVATLDTRDLHDVAPGNSGTDWHKHIRARHFRISEHRNHVNREYVQGCPENFAFGTSEFVKIADIGKALTACFHEPFSRPDSSTKPTHPPDERRNLVIVGHDLGSDVNYCRKIGFDIFNRGNILDTLDTTAMYRAYENNPNSTSLGRILYGFDLVGWHLHNAGNDAVYTIQAMLAVCVNSAMRKGSAEAAQQSEAAKEQRKEAFVERALENAQLASEGWDLPPDADGGVPVLPENGSGDTERRHD</sequence>
<protein>
    <recommendedName>
        <fullName evidence="2">Gfd2/YDR514C-like C-terminal domain-containing protein</fullName>
    </recommendedName>
</protein>
<dbReference type="InterPro" id="IPR036397">
    <property type="entry name" value="RNaseH_sf"/>
</dbReference>
<dbReference type="OrthoDB" id="5953249at2759"/>
<accession>A0A6J3MJB2</accession>
<dbReference type="PANTHER" id="PTHR28083:SF1">
    <property type="entry name" value="GOOD FOR FULL DBP5 ACTIVITY PROTEIN 2"/>
    <property type="match status" value="1"/>
</dbReference>
<feature type="compositionally biased region" description="Polar residues" evidence="1">
    <location>
        <begin position="54"/>
        <end position="63"/>
    </location>
</feature>
<feature type="region of interest" description="Disordered" evidence="1">
    <location>
        <begin position="54"/>
        <end position="74"/>
    </location>
</feature>
<dbReference type="Gene3D" id="3.30.420.10">
    <property type="entry name" value="Ribonuclease H-like superfamily/Ribonuclease H"/>
    <property type="match status" value="1"/>
</dbReference>
<proteinExistence type="predicted"/>
<dbReference type="InterPro" id="IPR040151">
    <property type="entry name" value="Gfd2/YDR514C-like"/>
</dbReference>
<evidence type="ECO:0000259" key="2">
    <source>
        <dbReference type="Pfam" id="PF21762"/>
    </source>
</evidence>
<evidence type="ECO:0000313" key="4">
    <source>
        <dbReference type="RefSeq" id="XP_033464860.1"/>
    </source>
</evidence>
<feature type="domain" description="Gfd2/YDR514C-like C-terminal" evidence="2">
    <location>
        <begin position="315"/>
        <end position="509"/>
    </location>
</feature>
<dbReference type="RefSeq" id="XP_033464860.1">
    <property type="nucleotide sequence ID" value="XM_033600172.1"/>
</dbReference>
<dbReference type="Proteomes" id="UP000504637">
    <property type="component" value="Unplaced"/>
</dbReference>
<dbReference type="Pfam" id="PF21762">
    <property type="entry name" value="DEDDh_C"/>
    <property type="match status" value="1"/>
</dbReference>
<keyword evidence="3" id="KW-1185">Reference proteome</keyword>
<dbReference type="GO" id="GO:0003676">
    <property type="term" value="F:nucleic acid binding"/>
    <property type="evidence" value="ECO:0007669"/>
    <property type="project" value="InterPro"/>
</dbReference>
<reference evidence="4" key="2">
    <citation type="submission" date="2020-04" db="EMBL/GenBank/DDBJ databases">
        <authorList>
            <consortium name="NCBI Genome Project"/>
        </authorList>
    </citation>
    <scope>NUCLEOTIDE SEQUENCE</scope>
    <source>
        <strain evidence="4">CBS 342.82</strain>
    </source>
</reference>
<dbReference type="GO" id="GO:0005634">
    <property type="term" value="C:nucleus"/>
    <property type="evidence" value="ECO:0007669"/>
    <property type="project" value="TreeGrafter"/>
</dbReference>
<dbReference type="GeneID" id="54357972"/>
<evidence type="ECO:0000313" key="3">
    <source>
        <dbReference type="Proteomes" id="UP000504637"/>
    </source>
</evidence>
<dbReference type="PANTHER" id="PTHR28083">
    <property type="entry name" value="GOOD FOR FULL DBP5 ACTIVITY PROTEIN 2"/>
    <property type="match status" value="1"/>
</dbReference>
<feature type="region of interest" description="Disordered" evidence="1">
    <location>
        <begin position="549"/>
        <end position="579"/>
    </location>
</feature>
<dbReference type="AlphaFoldDB" id="A0A6J3MJB2"/>
<dbReference type="InterPro" id="IPR012337">
    <property type="entry name" value="RNaseH-like_sf"/>
</dbReference>
<organism evidence="4">
    <name type="scientific">Dissoconium aciculare CBS 342.82</name>
    <dbReference type="NCBI Taxonomy" id="1314786"/>
    <lineage>
        <taxon>Eukaryota</taxon>
        <taxon>Fungi</taxon>
        <taxon>Dikarya</taxon>
        <taxon>Ascomycota</taxon>
        <taxon>Pezizomycotina</taxon>
        <taxon>Dothideomycetes</taxon>
        <taxon>Dothideomycetidae</taxon>
        <taxon>Mycosphaerellales</taxon>
        <taxon>Dissoconiaceae</taxon>
        <taxon>Dissoconium</taxon>
    </lineage>
</organism>